<dbReference type="GO" id="GO:0045892">
    <property type="term" value="P:negative regulation of DNA-templated transcription"/>
    <property type="evidence" value="ECO:0007669"/>
    <property type="project" value="TreeGrafter"/>
</dbReference>
<dbReference type="SMART" id="SM00346">
    <property type="entry name" value="HTH_ICLR"/>
    <property type="match status" value="1"/>
</dbReference>
<proteinExistence type="predicted"/>
<sequence length="255" mass="27375">MATPTNNSIVKAFAILDLFDDQRDELTTADVAELVGLNTITAHRFLKTLVSVGALHSPRKGIYRPGGKLIEYGERARSARQLAMQLQPFLNALAAESGEGAMATTFDGTMITCIAAAHSNNAYVYSARVGARIEAYATANGKLWLAYSGKEAVESYLEANKLVPLSRATLINRDSVLRETEEIRRRGYAVNRGEREAGLSAVAMPIFAPNGAMIAGISIFAPIPALDQQTETSFTSLLKVAVAAAQDTLFPPSQP</sequence>
<keyword evidence="3" id="KW-0804">Transcription</keyword>
<dbReference type="InterPro" id="IPR036390">
    <property type="entry name" value="WH_DNA-bd_sf"/>
</dbReference>
<dbReference type="PANTHER" id="PTHR30136:SF35">
    <property type="entry name" value="HTH-TYPE TRANSCRIPTIONAL REGULATOR RV1719"/>
    <property type="match status" value="1"/>
</dbReference>
<dbReference type="PANTHER" id="PTHR30136">
    <property type="entry name" value="HELIX-TURN-HELIX TRANSCRIPTIONAL REGULATOR, ICLR FAMILY"/>
    <property type="match status" value="1"/>
</dbReference>
<reference evidence="7" key="1">
    <citation type="submission" date="2018-07" db="EMBL/GenBank/DDBJ databases">
        <authorList>
            <person name="Peiro R."/>
            <person name="Begona"/>
            <person name="Cbmso G."/>
            <person name="Lopez M."/>
            <person name="Gonzalez S."/>
        </authorList>
    </citation>
    <scope>NUCLEOTIDE SEQUENCE [LARGE SCALE GENOMIC DNA]</scope>
</reference>
<dbReference type="GO" id="GO:0003677">
    <property type="term" value="F:DNA binding"/>
    <property type="evidence" value="ECO:0007669"/>
    <property type="project" value="UniProtKB-KW"/>
</dbReference>
<dbReference type="GO" id="GO:0003700">
    <property type="term" value="F:DNA-binding transcription factor activity"/>
    <property type="evidence" value="ECO:0007669"/>
    <property type="project" value="TreeGrafter"/>
</dbReference>
<evidence type="ECO:0000259" key="4">
    <source>
        <dbReference type="PROSITE" id="PS51077"/>
    </source>
</evidence>
<evidence type="ECO:0000256" key="1">
    <source>
        <dbReference type="ARBA" id="ARBA00023015"/>
    </source>
</evidence>
<dbReference type="InterPro" id="IPR029016">
    <property type="entry name" value="GAF-like_dom_sf"/>
</dbReference>
<dbReference type="AlphaFoldDB" id="A0A376AHJ2"/>
<name>A0A376AHJ2_9HYPH</name>
<evidence type="ECO:0000313" key="7">
    <source>
        <dbReference type="Proteomes" id="UP000254764"/>
    </source>
</evidence>
<dbReference type="Gene3D" id="3.30.450.40">
    <property type="match status" value="1"/>
</dbReference>
<accession>A0A376AHJ2</accession>
<dbReference type="Proteomes" id="UP000254764">
    <property type="component" value="Unassembled WGS sequence"/>
</dbReference>
<dbReference type="InterPro" id="IPR036388">
    <property type="entry name" value="WH-like_DNA-bd_sf"/>
</dbReference>
<gene>
    <name evidence="6" type="ORF">RHIZ70_2651</name>
</gene>
<dbReference type="InterPro" id="IPR014757">
    <property type="entry name" value="Tscrpt_reg_IclR_C"/>
</dbReference>
<evidence type="ECO:0000256" key="2">
    <source>
        <dbReference type="ARBA" id="ARBA00023125"/>
    </source>
</evidence>
<evidence type="ECO:0000259" key="5">
    <source>
        <dbReference type="PROSITE" id="PS51078"/>
    </source>
</evidence>
<keyword evidence="2" id="KW-0238">DNA-binding</keyword>
<evidence type="ECO:0000313" key="6">
    <source>
        <dbReference type="EMBL" id="SSC66943.1"/>
    </source>
</evidence>
<dbReference type="SUPFAM" id="SSF55781">
    <property type="entry name" value="GAF domain-like"/>
    <property type="match status" value="1"/>
</dbReference>
<evidence type="ECO:0008006" key="8">
    <source>
        <dbReference type="Google" id="ProtNLM"/>
    </source>
</evidence>
<feature type="domain" description="IclR-ED" evidence="5">
    <location>
        <begin position="68"/>
        <end position="251"/>
    </location>
</feature>
<dbReference type="SUPFAM" id="SSF46785">
    <property type="entry name" value="Winged helix' DNA-binding domain"/>
    <property type="match status" value="1"/>
</dbReference>
<dbReference type="RefSeq" id="WP_181903963.1">
    <property type="nucleotide sequence ID" value="NZ_UEYP01000003.1"/>
</dbReference>
<dbReference type="Pfam" id="PF01614">
    <property type="entry name" value="IclR_C"/>
    <property type="match status" value="1"/>
</dbReference>
<dbReference type="EMBL" id="UEYP01000003">
    <property type="protein sequence ID" value="SSC66943.1"/>
    <property type="molecule type" value="Genomic_DNA"/>
</dbReference>
<dbReference type="PROSITE" id="PS51078">
    <property type="entry name" value="ICLR_ED"/>
    <property type="match status" value="1"/>
</dbReference>
<keyword evidence="1" id="KW-0805">Transcription regulation</keyword>
<keyword evidence="7" id="KW-1185">Reference proteome</keyword>
<evidence type="ECO:0000256" key="3">
    <source>
        <dbReference type="ARBA" id="ARBA00023163"/>
    </source>
</evidence>
<dbReference type="PROSITE" id="PS51077">
    <property type="entry name" value="HTH_ICLR"/>
    <property type="match status" value="1"/>
</dbReference>
<feature type="domain" description="HTH iclR-type" evidence="4">
    <location>
        <begin position="6"/>
        <end position="67"/>
    </location>
</feature>
<dbReference type="Pfam" id="PF09339">
    <property type="entry name" value="HTH_IclR"/>
    <property type="match status" value="1"/>
</dbReference>
<organism evidence="6 7">
    <name type="scientific">Ciceribacter selenitireducens ATCC BAA-1503</name>
    <dbReference type="NCBI Taxonomy" id="1336235"/>
    <lineage>
        <taxon>Bacteria</taxon>
        <taxon>Pseudomonadati</taxon>
        <taxon>Pseudomonadota</taxon>
        <taxon>Alphaproteobacteria</taxon>
        <taxon>Hyphomicrobiales</taxon>
        <taxon>Rhizobiaceae</taxon>
        <taxon>Ciceribacter</taxon>
    </lineage>
</organism>
<dbReference type="Gene3D" id="1.10.10.10">
    <property type="entry name" value="Winged helix-like DNA-binding domain superfamily/Winged helix DNA-binding domain"/>
    <property type="match status" value="1"/>
</dbReference>
<dbReference type="InterPro" id="IPR050707">
    <property type="entry name" value="HTH_MetabolicPath_Reg"/>
</dbReference>
<protein>
    <recommendedName>
        <fullName evidence="8">HTH iclR-type domain-containing protein</fullName>
    </recommendedName>
</protein>
<dbReference type="InterPro" id="IPR005471">
    <property type="entry name" value="Tscrpt_reg_IclR_N"/>
</dbReference>